<dbReference type="EMBL" id="MTKO01000136">
    <property type="protein sequence ID" value="RWX42985.1"/>
    <property type="molecule type" value="Genomic_DNA"/>
</dbReference>
<proteinExistence type="predicted"/>
<dbReference type="InterPro" id="IPR009003">
    <property type="entry name" value="Peptidase_S1_PA"/>
</dbReference>
<reference evidence="1 2" key="1">
    <citation type="submission" date="2017-01" db="EMBL/GenBank/DDBJ databases">
        <title>The cable genome- insights into the physiology and evolution of filamentous bacteria capable of sulfide oxidation via long distance electron transfer.</title>
        <authorList>
            <person name="Schreiber L."/>
            <person name="Bjerg J.T."/>
            <person name="Boggild A."/>
            <person name="Van De Vossenberg J."/>
            <person name="Meysman F."/>
            <person name="Nielsen L.P."/>
            <person name="Schramm A."/>
            <person name="Kjeldsen K.U."/>
        </authorList>
    </citation>
    <scope>NUCLEOTIDE SEQUENCE [LARGE SCALE GENOMIC DNA]</scope>
    <source>
        <strain evidence="1">MCF</strain>
    </source>
</reference>
<sequence>MTLTYPENTVWYIEARPWSGDRNNPGFAPVKAAARGSGVVVTFIRTTTTAEGEEQREVRSYLLTCAHVVRDREDLLLEDIICYPPGKGFVGTAENTRRSGEGVAKARAAVVSKYSPCQGDRGRRPEHLRNDPASDWVLLKVDHPSFRNQPSVEELHENELSEDQLFEVVGFPGGALIWEDGDIVKATVAKDFRPRVHPQPGMIDYEGPEETRPGMSGGGIFDETGVLVGIHRSNTDSVMKKGGIRAEAIAQYLTNAYQLDFKSKPKSVSMKVVWEINWHTINEPRGSMGSSAAPEEGGGSWTNREQFLSMLNALDFSSDNELERKQEQLDRLVRESEENPRGDQYYNMRYTMEIRTLEFELKRAIRNKAVSYGMSVDND</sequence>
<evidence type="ECO:0000313" key="1">
    <source>
        <dbReference type="EMBL" id="RWX42985.1"/>
    </source>
</evidence>
<organism evidence="1 2">
    <name type="scientific">Candidatus Electrothrix aarhusensis</name>
    <dbReference type="NCBI Taxonomy" id="1859131"/>
    <lineage>
        <taxon>Bacteria</taxon>
        <taxon>Pseudomonadati</taxon>
        <taxon>Thermodesulfobacteriota</taxon>
        <taxon>Desulfobulbia</taxon>
        <taxon>Desulfobulbales</taxon>
        <taxon>Desulfobulbaceae</taxon>
        <taxon>Candidatus Electrothrix</taxon>
    </lineage>
</organism>
<gene>
    <name evidence="1" type="ORF">H206_03292</name>
</gene>
<keyword evidence="2" id="KW-1185">Reference proteome</keyword>
<name>A0A3S3SHT9_9BACT</name>
<comment type="caution">
    <text evidence="1">The sequence shown here is derived from an EMBL/GenBank/DDBJ whole genome shotgun (WGS) entry which is preliminary data.</text>
</comment>
<dbReference type="Proteomes" id="UP000287853">
    <property type="component" value="Unassembled WGS sequence"/>
</dbReference>
<protein>
    <submittedName>
        <fullName evidence="1">Trypsin-like peptidase domain-containing protein</fullName>
    </submittedName>
</protein>
<evidence type="ECO:0000313" key="2">
    <source>
        <dbReference type="Proteomes" id="UP000287853"/>
    </source>
</evidence>
<accession>A0A3S3SHT9</accession>
<dbReference type="Pfam" id="PF13365">
    <property type="entry name" value="Trypsin_2"/>
    <property type="match status" value="1"/>
</dbReference>
<dbReference type="AlphaFoldDB" id="A0A3S3SHT9"/>
<dbReference type="InterPro" id="IPR043504">
    <property type="entry name" value="Peptidase_S1_PA_chymotrypsin"/>
</dbReference>
<dbReference type="SUPFAM" id="SSF50494">
    <property type="entry name" value="Trypsin-like serine proteases"/>
    <property type="match status" value="1"/>
</dbReference>
<dbReference type="Gene3D" id="2.40.10.10">
    <property type="entry name" value="Trypsin-like serine proteases"/>
    <property type="match status" value="1"/>
</dbReference>